<feature type="region of interest" description="Disordered" evidence="5">
    <location>
        <begin position="1"/>
        <end position="96"/>
    </location>
</feature>
<reference evidence="7 8" key="1">
    <citation type="submission" date="2017-03" db="EMBL/GenBank/DDBJ databases">
        <title>Widespread Adenine N6-methylation of Active Genes in Fungi.</title>
        <authorList>
            <consortium name="DOE Joint Genome Institute"/>
            <person name="Mondo S.J."/>
            <person name="Dannebaum R.O."/>
            <person name="Kuo R.C."/>
            <person name="Louie K.B."/>
            <person name="Bewick A.J."/>
            <person name="Labutti K."/>
            <person name="Haridas S."/>
            <person name="Kuo A."/>
            <person name="Salamov A."/>
            <person name="Ahrendt S.R."/>
            <person name="Lau R."/>
            <person name="Bowen B.P."/>
            <person name="Lipzen A."/>
            <person name="Sullivan W."/>
            <person name="Andreopoulos W.B."/>
            <person name="Clum A."/>
            <person name="Lindquist E."/>
            <person name="Daum C."/>
            <person name="Northen T.R."/>
            <person name="Ramamoorthy G."/>
            <person name="Schmitz R.J."/>
            <person name="Gryganskyi A."/>
            <person name="Culley D."/>
            <person name="Magnuson J."/>
            <person name="James T.Y."/>
            <person name="O'Malley M.A."/>
            <person name="Stajich J.E."/>
            <person name="Spatafora J.W."/>
            <person name="Visel A."/>
            <person name="Grigoriev I.V."/>
        </authorList>
    </citation>
    <scope>NUCLEOTIDE SEQUENCE [LARGE SCALE GENOMIC DNA]</scope>
    <source>
        <strain evidence="7 8">NRRL Y-17943</strain>
    </source>
</reference>
<dbReference type="GeneID" id="33559834"/>
<name>A0A1Y1UL31_9TREE</name>
<dbReference type="STRING" id="4999.A0A1Y1UL31"/>
<protein>
    <submittedName>
        <fullName evidence="7">Scamp family-domain-containing protein</fullName>
    </submittedName>
</protein>
<comment type="caution">
    <text evidence="7">The sequence shown here is derived from an EMBL/GenBank/DDBJ whole genome shotgun (WGS) entry which is preliminary data.</text>
</comment>
<keyword evidence="4 6" id="KW-0472">Membrane</keyword>
<feature type="compositionally biased region" description="Polar residues" evidence="5">
    <location>
        <begin position="16"/>
        <end position="46"/>
    </location>
</feature>
<dbReference type="PANTHER" id="PTHR10687">
    <property type="entry name" value="SECRETORY CARRIER-ASSOCIATED MEMBRANE PROTEIN SCAMP"/>
    <property type="match status" value="1"/>
</dbReference>
<keyword evidence="2 6" id="KW-0812">Transmembrane</keyword>
<feature type="transmembrane region" description="Helical" evidence="6">
    <location>
        <begin position="248"/>
        <end position="272"/>
    </location>
</feature>
<dbReference type="RefSeq" id="XP_021872179.1">
    <property type="nucleotide sequence ID" value="XM_022018025.1"/>
</dbReference>
<evidence type="ECO:0000256" key="1">
    <source>
        <dbReference type="ARBA" id="ARBA00004141"/>
    </source>
</evidence>
<gene>
    <name evidence="7" type="ORF">BD324DRAFT_649634</name>
</gene>
<dbReference type="InterPro" id="IPR007273">
    <property type="entry name" value="SCAMP"/>
</dbReference>
<evidence type="ECO:0000256" key="4">
    <source>
        <dbReference type="ARBA" id="ARBA00023136"/>
    </source>
</evidence>
<evidence type="ECO:0000313" key="7">
    <source>
        <dbReference type="EMBL" id="ORX38257.1"/>
    </source>
</evidence>
<dbReference type="GO" id="GO:0055038">
    <property type="term" value="C:recycling endosome membrane"/>
    <property type="evidence" value="ECO:0007669"/>
    <property type="project" value="TreeGrafter"/>
</dbReference>
<proteinExistence type="predicted"/>
<feature type="transmembrane region" description="Helical" evidence="6">
    <location>
        <begin position="173"/>
        <end position="193"/>
    </location>
</feature>
<feature type="compositionally biased region" description="Basic and acidic residues" evidence="5">
    <location>
        <begin position="84"/>
        <end position="96"/>
    </location>
</feature>
<comment type="subcellular location">
    <subcellularLocation>
        <location evidence="1">Membrane</location>
        <topology evidence="1">Multi-pass membrane protein</topology>
    </subcellularLocation>
</comment>
<dbReference type="GO" id="GO:0015031">
    <property type="term" value="P:protein transport"/>
    <property type="evidence" value="ECO:0007669"/>
    <property type="project" value="InterPro"/>
</dbReference>
<feature type="compositionally biased region" description="Gly residues" evidence="5">
    <location>
        <begin position="58"/>
        <end position="70"/>
    </location>
</feature>
<dbReference type="PANTHER" id="PTHR10687:SF90">
    <property type="entry name" value="SECRETORY CARRIER MEMBRANE PROTEIN"/>
    <property type="match status" value="1"/>
</dbReference>
<dbReference type="Pfam" id="PF04144">
    <property type="entry name" value="SCAMP"/>
    <property type="match status" value="1"/>
</dbReference>
<dbReference type="OrthoDB" id="242866at2759"/>
<dbReference type="GO" id="GO:0032588">
    <property type="term" value="C:trans-Golgi network membrane"/>
    <property type="evidence" value="ECO:0007669"/>
    <property type="project" value="TreeGrafter"/>
</dbReference>
<sequence>MSRNQDTENPFEPSSHLDSNPFENQSAKNPFQHPNDSAFSFDSQDTARGLGRAEAGQAGTGYGYGAGRGGSNAPASSGAADPYAAREADLRRREEELRRRETALGMKENNWPPFFPFIHHNIQELPDDHQPVMKFLYTQWLALIVTLIVNLVGCVLLLISGSSEGGADTAASAGYLPVIGALSFILWYRPIYLGFERTEGKAMAFFFYLYFAFAGCHLLFSIYMAVGIPSTGSAGLINTIQMFSQGHILAAIFCLLASIGWVLQVAGGGLLYKKVWDFKNSNGDITFAEATNQFKKNSITTILLHQARLG</sequence>
<feature type="transmembrane region" description="Helical" evidence="6">
    <location>
        <begin position="140"/>
        <end position="161"/>
    </location>
</feature>
<dbReference type="Proteomes" id="UP000193218">
    <property type="component" value="Unassembled WGS sequence"/>
</dbReference>
<evidence type="ECO:0000313" key="8">
    <source>
        <dbReference type="Proteomes" id="UP000193218"/>
    </source>
</evidence>
<keyword evidence="8" id="KW-1185">Reference proteome</keyword>
<feature type="compositionally biased region" description="Low complexity" evidence="5">
    <location>
        <begin position="71"/>
        <end position="80"/>
    </location>
</feature>
<evidence type="ECO:0000256" key="2">
    <source>
        <dbReference type="ARBA" id="ARBA00022692"/>
    </source>
</evidence>
<dbReference type="EMBL" id="NBSH01000004">
    <property type="protein sequence ID" value="ORX38257.1"/>
    <property type="molecule type" value="Genomic_DNA"/>
</dbReference>
<evidence type="ECO:0000256" key="5">
    <source>
        <dbReference type="SAM" id="MobiDB-lite"/>
    </source>
</evidence>
<evidence type="ECO:0000256" key="3">
    <source>
        <dbReference type="ARBA" id="ARBA00022989"/>
    </source>
</evidence>
<accession>A0A1Y1UL31</accession>
<evidence type="ECO:0000256" key="6">
    <source>
        <dbReference type="SAM" id="Phobius"/>
    </source>
</evidence>
<dbReference type="InParanoid" id="A0A1Y1UL31"/>
<organism evidence="7 8">
    <name type="scientific">Kockovaella imperatae</name>
    <dbReference type="NCBI Taxonomy" id="4999"/>
    <lineage>
        <taxon>Eukaryota</taxon>
        <taxon>Fungi</taxon>
        <taxon>Dikarya</taxon>
        <taxon>Basidiomycota</taxon>
        <taxon>Agaricomycotina</taxon>
        <taxon>Tremellomycetes</taxon>
        <taxon>Tremellales</taxon>
        <taxon>Cuniculitremaceae</taxon>
        <taxon>Kockovaella</taxon>
    </lineage>
</organism>
<feature type="transmembrane region" description="Helical" evidence="6">
    <location>
        <begin position="205"/>
        <end position="228"/>
    </location>
</feature>
<dbReference type="AlphaFoldDB" id="A0A1Y1UL31"/>
<keyword evidence="3 6" id="KW-1133">Transmembrane helix</keyword>